<organism evidence="3 4">
    <name type="scientific">Arachis hypogaea</name>
    <name type="common">Peanut</name>
    <dbReference type="NCBI Taxonomy" id="3818"/>
    <lineage>
        <taxon>Eukaryota</taxon>
        <taxon>Viridiplantae</taxon>
        <taxon>Streptophyta</taxon>
        <taxon>Embryophyta</taxon>
        <taxon>Tracheophyta</taxon>
        <taxon>Spermatophyta</taxon>
        <taxon>Magnoliopsida</taxon>
        <taxon>eudicotyledons</taxon>
        <taxon>Gunneridae</taxon>
        <taxon>Pentapetalae</taxon>
        <taxon>rosids</taxon>
        <taxon>fabids</taxon>
        <taxon>Fabales</taxon>
        <taxon>Fabaceae</taxon>
        <taxon>Papilionoideae</taxon>
        <taxon>50 kb inversion clade</taxon>
        <taxon>dalbergioids sensu lato</taxon>
        <taxon>Dalbergieae</taxon>
        <taxon>Pterocarpus clade</taxon>
        <taxon>Arachis</taxon>
    </lineage>
</organism>
<feature type="compositionally biased region" description="Polar residues" evidence="1">
    <location>
        <begin position="304"/>
        <end position="325"/>
    </location>
</feature>
<keyword evidence="4" id="KW-1185">Reference proteome</keyword>
<feature type="compositionally biased region" description="Polar residues" evidence="1">
    <location>
        <begin position="741"/>
        <end position="756"/>
    </location>
</feature>
<dbReference type="EMBL" id="SDMP01000016">
    <property type="protein sequence ID" value="RYR01633.1"/>
    <property type="molecule type" value="Genomic_DNA"/>
</dbReference>
<dbReference type="Pfam" id="PF24756">
    <property type="entry name" value="THD_CWZF3-5-7"/>
    <property type="match status" value="1"/>
</dbReference>
<evidence type="ECO:0000259" key="2">
    <source>
        <dbReference type="Pfam" id="PF24756"/>
    </source>
</evidence>
<feature type="region of interest" description="Disordered" evidence="1">
    <location>
        <begin position="552"/>
        <end position="640"/>
    </location>
</feature>
<feature type="compositionally biased region" description="Basic and acidic residues" evidence="1">
    <location>
        <begin position="663"/>
        <end position="683"/>
    </location>
</feature>
<feature type="compositionally biased region" description="Basic and acidic residues" evidence="1">
    <location>
        <begin position="163"/>
        <end position="213"/>
    </location>
</feature>
<feature type="compositionally biased region" description="Basic and acidic residues" evidence="1">
    <location>
        <begin position="552"/>
        <end position="563"/>
    </location>
</feature>
<feature type="region of interest" description="Disordered" evidence="1">
    <location>
        <begin position="301"/>
        <end position="426"/>
    </location>
</feature>
<comment type="caution">
    <text evidence="3">The sequence shown here is derived from an EMBL/GenBank/DDBJ whole genome shotgun (WGS) entry which is preliminary data.</text>
</comment>
<dbReference type="InterPro" id="IPR055300">
    <property type="entry name" value="CWZF3/5/7"/>
</dbReference>
<dbReference type="Proteomes" id="UP000289738">
    <property type="component" value="Chromosome B06"/>
</dbReference>
<reference evidence="3 4" key="1">
    <citation type="submission" date="2019-01" db="EMBL/GenBank/DDBJ databases">
        <title>Sequencing of cultivated peanut Arachis hypogaea provides insights into genome evolution and oil improvement.</title>
        <authorList>
            <person name="Chen X."/>
        </authorList>
    </citation>
    <scope>NUCLEOTIDE SEQUENCE [LARGE SCALE GENOMIC DNA]</scope>
    <source>
        <strain evidence="4">cv. Fuhuasheng</strain>
        <tissue evidence="3">Leaves</tissue>
    </source>
</reference>
<proteinExistence type="predicted"/>
<feature type="compositionally biased region" description="Basic and acidic residues" evidence="1">
    <location>
        <begin position="337"/>
        <end position="357"/>
    </location>
</feature>
<feature type="compositionally biased region" description="Basic and acidic residues" evidence="1">
    <location>
        <begin position="716"/>
        <end position="730"/>
    </location>
</feature>
<sequence>MLRYTVDSVLICHQHRHWMTVPQKAKEFRVVLKMLLLNLLQVSFRPDMNRCSFTEDETTKAVIALYQVPPPDGKSNLQNVSGSVMVGGTVATVQHPDQHQPNNDLNGMPVGKKKVVKDSSNYENKDGFSQLSSSIKKNLPSSVRSRSLNEVHKSPVVSEADVPGEKHKNKQKLENNSDGGDTKNMKAKSRRDPDQDCSRPTKKVKTDKIRSTDEEWIAGQSGTTRKVGHGSNSSFPTTSVGKDRSKQKDRSSSRDSKSEKDRLQISAENTKDRGHGFLDEASLDLGNCDAVDSVKKRKLKEYQDAQTCSTGNPHLQGSRFSAQEFSDSRKEKKTRNSKSEGRESSSSKGSVRTDKRVGHMKNHKFRQNPGSSHVSLDVMDSLKRDVGSVQASVATTSSSSKVSGSHKTKASLQEVKGSPVESVSSSPMRVLYTDKFPTREVAGKDESHDTAVVDSPRRFSDAEEGGSDRSGAARKDKSFTMVHKSDFQNKGVNHTSVAKPKAQITGHHTNSGVGTVSQDGTYPIKEQIKNQCEDRTDTYCANVSRILKNNAESDVKGNKESCKSENPAETVKNTSTPIQPLDKSPLSEAKQNDGKVKLQERSGFKPDQSENIHAGKKDLSGKSESSKKESHFNKGLDFQEVGTDAVNKKEALNTPSQNQLPDCHAETSSKRPLSERTDKEVIGKGKSLSLLPSGGAQVDPSSNCPRPVVGFLKGNGDVKVEPSKVDDASKLQKKQIKKSDNQNGTQQIGSRNPNAGSTLEGTSLYFQAALKFLLGASLLESGNNDHAKHSDVIQSLQIYSSTAKLCEFCAHEYEKSKDMASAALAYKCMEVAYMRVIYSSHSSASRDRHELQTALQMVPLGESPSSSASDVDNVNNTTAADKVALSKSVNSPQVAGNHVIAARNRPNFVRLLNFAQDVNFAMEASRKSWNAFAAANSSPGMDKKAGGICSIKKALDFSFQDVEGLLRLVRIAVEANNR</sequence>
<feature type="compositionally biased region" description="Polar residues" evidence="1">
    <location>
        <begin position="220"/>
        <end position="240"/>
    </location>
</feature>
<feature type="compositionally biased region" description="Basic and acidic residues" evidence="1">
    <location>
        <begin position="590"/>
        <end position="634"/>
    </location>
</feature>
<evidence type="ECO:0000313" key="3">
    <source>
        <dbReference type="EMBL" id="RYR01633.1"/>
    </source>
</evidence>
<feature type="compositionally biased region" description="Basic and acidic residues" evidence="1">
    <location>
        <begin position="440"/>
        <end position="461"/>
    </location>
</feature>
<evidence type="ECO:0000256" key="1">
    <source>
        <dbReference type="SAM" id="MobiDB-lite"/>
    </source>
</evidence>
<name>A0A444YI47_ARAHY</name>
<feature type="compositionally biased region" description="Low complexity" evidence="1">
    <location>
        <begin position="387"/>
        <end position="403"/>
    </location>
</feature>
<feature type="region of interest" description="Disordered" evidence="1">
    <location>
        <begin position="440"/>
        <end position="519"/>
    </location>
</feature>
<feature type="region of interest" description="Disordered" evidence="1">
    <location>
        <begin position="652"/>
        <end position="756"/>
    </location>
</feature>
<feature type="compositionally biased region" description="Polar residues" evidence="1">
    <location>
        <begin position="506"/>
        <end position="519"/>
    </location>
</feature>
<feature type="region of interest" description="Disordered" evidence="1">
    <location>
        <begin position="139"/>
        <end position="284"/>
    </location>
</feature>
<dbReference type="AlphaFoldDB" id="A0A444YI47"/>
<dbReference type="PANTHER" id="PTHR46524">
    <property type="entry name" value="CW-TYPE ZINC FINGER"/>
    <property type="match status" value="1"/>
</dbReference>
<dbReference type="InterPro" id="IPR056406">
    <property type="entry name" value="THD_CWZF3/5/7"/>
</dbReference>
<protein>
    <recommendedName>
        <fullName evidence="2">CWZF3/5/7 THD domain-containing protein</fullName>
    </recommendedName>
</protein>
<feature type="compositionally biased region" description="Basic and acidic residues" evidence="1">
    <location>
        <begin position="241"/>
        <end position="278"/>
    </location>
</feature>
<gene>
    <name evidence="3" type="ORF">Ahy_B06g080519</name>
</gene>
<evidence type="ECO:0000313" key="4">
    <source>
        <dbReference type="Proteomes" id="UP000289738"/>
    </source>
</evidence>
<feature type="compositionally biased region" description="Basic and acidic residues" evidence="1">
    <location>
        <begin position="471"/>
        <end position="487"/>
    </location>
</feature>
<feature type="domain" description="CWZF3/5/7 THD" evidence="2">
    <location>
        <begin position="754"/>
        <end position="976"/>
    </location>
</feature>
<dbReference type="PANTHER" id="PTHR46524:SF7">
    <property type="entry name" value="CW-TYPE ZINC FINGER"/>
    <property type="match status" value="1"/>
</dbReference>
<accession>A0A444YI47</accession>